<dbReference type="PANTHER" id="PTHR33306:SF7">
    <property type="entry name" value="EXPRESSED PROTEIN"/>
    <property type="match status" value="1"/>
</dbReference>
<organism evidence="2 3">
    <name type="scientific">Hibiscus sabdariffa</name>
    <name type="common">roselle</name>
    <dbReference type="NCBI Taxonomy" id="183260"/>
    <lineage>
        <taxon>Eukaryota</taxon>
        <taxon>Viridiplantae</taxon>
        <taxon>Streptophyta</taxon>
        <taxon>Embryophyta</taxon>
        <taxon>Tracheophyta</taxon>
        <taxon>Spermatophyta</taxon>
        <taxon>Magnoliopsida</taxon>
        <taxon>eudicotyledons</taxon>
        <taxon>Gunneridae</taxon>
        <taxon>Pentapetalae</taxon>
        <taxon>rosids</taxon>
        <taxon>malvids</taxon>
        <taxon>Malvales</taxon>
        <taxon>Malvaceae</taxon>
        <taxon>Malvoideae</taxon>
        <taxon>Hibiscus</taxon>
    </lineage>
</organism>
<feature type="transmembrane region" description="Helical" evidence="1">
    <location>
        <begin position="54"/>
        <end position="72"/>
    </location>
</feature>
<keyword evidence="1" id="KW-0812">Transmembrane</keyword>
<keyword evidence="1" id="KW-0472">Membrane</keyword>
<sequence>MASYYGRKDSIFDSFSLSPLPYPVLLILALTSIFLGISSYVSYESAVESAEQQLSWVLFATPVVLIFLARWLSSVDVSSMLFGSSAYERIRRTHQRPSEGTSPWAVAGFIVLLLVLLQYRSIFRESWLV</sequence>
<comment type="caution">
    <text evidence="2">The sequence shown here is derived from an EMBL/GenBank/DDBJ whole genome shotgun (WGS) entry which is preliminary data.</text>
</comment>
<evidence type="ECO:0000256" key="1">
    <source>
        <dbReference type="SAM" id="Phobius"/>
    </source>
</evidence>
<reference evidence="2 3" key="1">
    <citation type="journal article" date="2024" name="G3 (Bethesda)">
        <title>Genome assembly of Hibiscus sabdariffa L. provides insights into metabolisms of medicinal natural products.</title>
        <authorList>
            <person name="Kim T."/>
        </authorList>
    </citation>
    <scope>NUCLEOTIDE SEQUENCE [LARGE SCALE GENOMIC DNA]</scope>
    <source>
        <strain evidence="2">TK-2024</strain>
        <tissue evidence="2">Old leaves</tissue>
    </source>
</reference>
<name>A0ABR2PG60_9ROSI</name>
<keyword evidence="3" id="KW-1185">Reference proteome</keyword>
<keyword evidence="1" id="KW-1133">Transmembrane helix</keyword>
<dbReference type="PANTHER" id="PTHR33306">
    <property type="entry name" value="EXPRESSED PROTEIN-RELATED-RELATED"/>
    <property type="match status" value="1"/>
</dbReference>
<gene>
    <name evidence="2" type="ORF">V6N11_027012</name>
</gene>
<proteinExistence type="predicted"/>
<evidence type="ECO:0000313" key="2">
    <source>
        <dbReference type="EMBL" id="KAK8987256.1"/>
    </source>
</evidence>
<evidence type="ECO:0000313" key="3">
    <source>
        <dbReference type="Proteomes" id="UP001396334"/>
    </source>
</evidence>
<dbReference type="Proteomes" id="UP001396334">
    <property type="component" value="Unassembled WGS sequence"/>
</dbReference>
<accession>A0ABR2PG60</accession>
<protein>
    <submittedName>
        <fullName evidence="2">Uncharacterized protein</fullName>
    </submittedName>
</protein>
<dbReference type="EMBL" id="JBBPBN010000060">
    <property type="protein sequence ID" value="KAK8987256.1"/>
    <property type="molecule type" value="Genomic_DNA"/>
</dbReference>
<feature type="transmembrane region" description="Helical" evidence="1">
    <location>
        <begin position="20"/>
        <end position="42"/>
    </location>
</feature>
<feature type="transmembrane region" description="Helical" evidence="1">
    <location>
        <begin position="101"/>
        <end position="119"/>
    </location>
</feature>